<keyword evidence="2" id="KW-1185">Reference proteome</keyword>
<protein>
    <submittedName>
        <fullName evidence="1">4676_t:CDS:1</fullName>
    </submittedName>
</protein>
<dbReference type="Proteomes" id="UP000789525">
    <property type="component" value="Unassembled WGS sequence"/>
</dbReference>
<proteinExistence type="predicted"/>
<name>A0ACA9NK56_9GLOM</name>
<evidence type="ECO:0000313" key="1">
    <source>
        <dbReference type="EMBL" id="CAG8662602.1"/>
    </source>
</evidence>
<sequence>MALDLANRASQDFQILMTPNHFGLSSQLLDPNAQEGENYGKFLHSHHHKSPLSNQQEVSAFDGLDTGDNWKLICVDTSAKYWLREQKIKLLHVDTSLYLSSNKEMVYNNPINGQIEVAASSRNDKNTEWIAQEGMYFADKNTKSS</sequence>
<accession>A0ACA9NK56</accession>
<comment type="caution">
    <text evidence="1">The sequence shown here is derived from an EMBL/GenBank/DDBJ whole genome shotgun (WGS) entry which is preliminary data.</text>
</comment>
<reference evidence="1" key="1">
    <citation type="submission" date="2021-06" db="EMBL/GenBank/DDBJ databases">
        <authorList>
            <person name="Kallberg Y."/>
            <person name="Tangrot J."/>
            <person name="Rosling A."/>
        </authorList>
    </citation>
    <scope>NUCLEOTIDE SEQUENCE</scope>
    <source>
        <strain evidence="1">CL356</strain>
    </source>
</reference>
<organism evidence="1 2">
    <name type="scientific">Acaulospora colombiana</name>
    <dbReference type="NCBI Taxonomy" id="27376"/>
    <lineage>
        <taxon>Eukaryota</taxon>
        <taxon>Fungi</taxon>
        <taxon>Fungi incertae sedis</taxon>
        <taxon>Mucoromycota</taxon>
        <taxon>Glomeromycotina</taxon>
        <taxon>Glomeromycetes</taxon>
        <taxon>Diversisporales</taxon>
        <taxon>Acaulosporaceae</taxon>
        <taxon>Acaulospora</taxon>
    </lineage>
</organism>
<dbReference type="EMBL" id="CAJVPT010022923">
    <property type="protein sequence ID" value="CAG8662602.1"/>
    <property type="molecule type" value="Genomic_DNA"/>
</dbReference>
<evidence type="ECO:0000313" key="2">
    <source>
        <dbReference type="Proteomes" id="UP000789525"/>
    </source>
</evidence>
<gene>
    <name evidence="1" type="ORF">ACOLOM_LOCUS8646</name>
</gene>